<comment type="caution">
    <text evidence="2">The sequence shown here is derived from an EMBL/GenBank/DDBJ whole genome shotgun (WGS) entry which is preliminary data.</text>
</comment>
<keyword evidence="3" id="KW-1185">Reference proteome</keyword>
<proteinExistence type="predicted"/>
<evidence type="ECO:0000256" key="1">
    <source>
        <dbReference type="SAM" id="MobiDB-lite"/>
    </source>
</evidence>
<name>A0A4C2ACN4_EUMVA</name>
<sequence length="366" mass="42062">MDKNPNEEGVEKGFVNQNWSIIKQDRNSDSDKQINYSQSARDKKTRPLQLSVLRLQRPCKSVETNTAVRIITEEDEQILHFVRSKGLTLEDVRKMVDQIKNKDNNRNVTTNLPENKTEYSNMEREYFEKIREALLQSEDLLPFLYYLSLDNHDCAKSLLCLSEMDEDGSQPPESSRECIFKALKDTMTPDTLRKVHKLLRDHIPDAVDAYDRPDAEQRQSKANEPPADPRFDRCPKAKKVKYSQPSQISSWITVENEVEWDTSAATYTRPARPGVPATGPVVGPTNGVALGQAMAVNQMNWHKMPPSLGYSQNNETLPRFWVQPPGMHSAQSTGVPQPGDYRWDSDTRRVVIFPNTQWNTSQQYWY</sequence>
<feature type="region of interest" description="Disordered" evidence="1">
    <location>
        <begin position="1"/>
        <end position="42"/>
    </location>
</feature>
<feature type="compositionally biased region" description="Basic and acidic residues" evidence="1">
    <location>
        <begin position="23"/>
        <end position="32"/>
    </location>
</feature>
<gene>
    <name evidence="2" type="ORF">EVAR_69012_1</name>
</gene>
<accession>A0A4C2ACN4</accession>
<organism evidence="2 3">
    <name type="scientific">Eumeta variegata</name>
    <name type="common">Bagworm moth</name>
    <name type="synonym">Eumeta japonica</name>
    <dbReference type="NCBI Taxonomy" id="151549"/>
    <lineage>
        <taxon>Eukaryota</taxon>
        <taxon>Metazoa</taxon>
        <taxon>Ecdysozoa</taxon>
        <taxon>Arthropoda</taxon>
        <taxon>Hexapoda</taxon>
        <taxon>Insecta</taxon>
        <taxon>Pterygota</taxon>
        <taxon>Neoptera</taxon>
        <taxon>Endopterygota</taxon>
        <taxon>Lepidoptera</taxon>
        <taxon>Glossata</taxon>
        <taxon>Ditrysia</taxon>
        <taxon>Tineoidea</taxon>
        <taxon>Psychidae</taxon>
        <taxon>Oiketicinae</taxon>
        <taxon>Eumeta</taxon>
    </lineage>
</organism>
<feature type="region of interest" description="Disordered" evidence="1">
    <location>
        <begin position="208"/>
        <end position="233"/>
    </location>
</feature>
<dbReference type="EMBL" id="BGZK01002830">
    <property type="protein sequence ID" value="GBP96755.1"/>
    <property type="molecule type" value="Genomic_DNA"/>
</dbReference>
<dbReference type="Proteomes" id="UP000299102">
    <property type="component" value="Unassembled WGS sequence"/>
</dbReference>
<feature type="compositionally biased region" description="Basic and acidic residues" evidence="1">
    <location>
        <begin position="1"/>
        <end position="11"/>
    </location>
</feature>
<protein>
    <submittedName>
        <fullName evidence="2">Uncharacterized protein</fullName>
    </submittedName>
</protein>
<evidence type="ECO:0000313" key="2">
    <source>
        <dbReference type="EMBL" id="GBP96755.1"/>
    </source>
</evidence>
<dbReference type="AlphaFoldDB" id="A0A4C2ACN4"/>
<reference evidence="2 3" key="1">
    <citation type="journal article" date="2019" name="Commun. Biol.">
        <title>The bagworm genome reveals a unique fibroin gene that provides high tensile strength.</title>
        <authorList>
            <person name="Kono N."/>
            <person name="Nakamura H."/>
            <person name="Ohtoshi R."/>
            <person name="Tomita M."/>
            <person name="Numata K."/>
            <person name="Arakawa K."/>
        </authorList>
    </citation>
    <scope>NUCLEOTIDE SEQUENCE [LARGE SCALE GENOMIC DNA]</scope>
</reference>
<evidence type="ECO:0000313" key="3">
    <source>
        <dbReference type="Proteomes" id="UP000299102"/>
    </source>
</evidence>